<dbReference type="PANTHER" id="PTHR43103">
    <property type="entry name" value="NUCLEOSIDE-DIPHOSPHATE-SUGAR EPIMERASE"/>
    <property type="match status" value="1"/>
</dbReference>
<keyword evidence="5" id="KW-1185">Reference proteome</keyword>
<dbReference type="CDD" id="cd05238">
    <property type="entry name" value="Gne_like_SDR_e"/>
    <property type="match status" value="1"/>
</dbReference>
<reference evidence="4 5" key="1">
    <citation type="submission" date="2017-10" db="EMBL/GenBank/DDBJ databases">
        <title>Two draft genome sequences of Pusillimonas sp. strains isolated from a nitrate- and radionuclide-contaminated groundwater in Russia.</title>
        <authorList>
            <person name="Grouzdev D.S."/>
            <person name="Tourova T.P."/>
            <person name="Goeva M.A."/>
            <person name="Babich T.L."/>
            <person name="Sokolova D.S."/>
            <person name="Abdullin R."/>
            <person name="Poltaraus A.B."/>
            <person name="Toshchakov S.V."/>
            <person name="Nazina T.N."/>
        </authorList>
    </citation>
    <scope>NUCLEOTIDE SEQUENCE [LARGE SCALE GENOMIC DNA]</scope>
    <source>
        <strain evidence="4 5">JR1/69-3-13</strain>
    </source>
</reference>
<proteinExistence type="predicted"/>
<dbReference type="Gene3D" id="3.90.25.10">
    <property type="entry name" value="UDP-galactose 4-epimerase, domain 1"/>
    <property type="match status" value="1"/>
</dbReference>
<dbReference type="OrthoDB" id="9801056at2"/>
<sequence length="329" mass="35382">MKKILVTGGSGFLGQMLIQRLLAPETRTDADALAGHFDEVIAMDQAVGAFSHPRLHYHCADLSEPAQWRSIINDEVCGIIHLAAVVSGTAESDFDLGMRVNLDGTRALLDAARTLSRPPRFLFSSSLAVYGGAMPEVVDDSTPPAPQSSYGIQKLIGELLVADYTRKGFVDGRCVRIPTVSVRPGKPNGAASSFASGIIREPMAGKRAICPIDPDTPLWLASPKHVIQSLIHAYLLSSAQLCDRRDGQLAERRSINLPGVTITPREMADTLRELAGAEIADLIDWQPDPAIKAIVDTWPARIDTQHARSLGFASAGTGAELVAAYVQRQ</sequence>
<keyword evidence="1" id="KW-0521">NADP</keyword>
<dbReference type="InterPro" id="IPR001509">
    <property type="entry name" value="Epimerase_deHydtase"/>
</dbReference>
<accession>A0A2N4U8J2</accession>
<evidence type="ECO:0000313" key="5">
    <source>
        <dbReference type="Proteomes" id="UP000234190"/>
    </source>
</evidence>
<dbReference type="RefSeq" id="WP_102072652.1">
    <property type="nucleotide sequence ID" value="NZ_PDNW01000002.1"/>
</dbReference>
<evidence type="ECO:0000256" key="2">
    <source>
        <dbReference type="ARBA" id="ARBA00023277"/>
    </source>
</evidence>
<dbReference type="AlphaFoldDB" id="A0A2N4U8J2"/>
<dbReference type="SUPFAM" id="SSF51735">
    <property type="entry name" value="NAD(P)-binding Rossmann-fold domains"/>
    <property type="match status" value="1"/>
</dbReference>
<organism evidence="4 5">
    <name type="scientific">Pollutimonas subterranea</name>
    <dbReference type="NCBI Taxonomy" id="2045210"/>
    <lineage>
        <taxon>Bacteria</taxon>
        <taxon>Pseudomonadati</taxon>
        <taxon>Pseudomonadota</taxon>
        <taxon>Betaproteobacteria</taxon>
        <taxon>Burkholderiales</taxon>
        <taxon>Alcaligenaceae</taxon>
        <taxon>Pollutimonas</taxon>
    </lineage>
</organism>
<dbReference type="InterPro" id="IPR036291">
    <property type="entry name" value="NAD(P)-bd_dom_sf"/>
</dbReference>
<evidence type="ECO:0000256" key="1">
    <source>
        <dbReference type="ARBA" id="ARBA00022857"/>
    </source>
</evidence>
<dbReference type="Gene3D" id="3.40.50.720">
    <property type="entry name" value="NAD(P)-binding Rossmann-like Domain"/>
    <property type="match status" value="1"/>
</dbReference>
<dbReference type="EMBL" id="PDNW01000002">
    <property type="protein sequence ID" value="PLC51333.1"/>
    <property type="molecule type" value="Genomic_DNA"/>
</dbReference>
<evidence type="ECO:0000313" key="4">
    <source>
        <dbReference type="EMBL" id="PLC51333.1"/>
    </source>
</evidence>
<dbReference type="PANTHER" id="PTHR43103:SF3">
    <property type="entry name" value="ADP-L-GLYCERO-D-MANNO-HEPTOSE-6-EPIMERASE"/>
    <property type="match status" value="1"/>
</dbReference>
<dbReference type="InterPro" id="IPR050005">
    <property type="entry name" value="DenD"/>
</dbReference>
<comment type="caution">
    <text evidence="4">The sequence shown here is derived from an EMBL/GenBank/DDBJ whole genome shotgun (WGS) entry which is preliminary data.</text>
</comment>
<feature type="domain" description="NAD-dependent epimerase/dehydratase" evidence="3">
    <location>
        <begin position="4"/>
        <end position="206"/>
    </location>
</feature>
<gene>
    <name evidence="4" type="ORF">CR159_03675</name>
</gene>
<dbReference type="Pfam" id="PF01370">
    <property type="entry name" value="Epimerase"/>
    <property type="match status" value="1"/>
</dbReference>
<keyword evidence="2" id="KW-0119">Carbohydrate metabolism</keyword>
<protein>
    <submittedName>
        <fullName evidence="4">NAD-dependent epimerase</fullName>
    </submittedName>
</protein>
<dbReference type="GO" id="GO:0016491">
    <property type="term" value="F:oxidoreductase activity"/>
    <property type="evidence" value="ECO:0007669"/>
    <property type="project" value="InterPro"/>
</dbReference>
<name>A0A2N4U8J2_9BURK</name>
<dbReference type="Proteomes" id="UP000234190">
    <property type="component" value="Unassembled WGS sequence"/>
</dbReference>
<dbReference type="NCBIfam" id="NF043036">
    <property type="entry name" value="ErythonDh"/>
    <property type="match status" value="1"/>
</dbReference>
<evidence type="ECO:0000259" key="3">
    <source>
        <dbReference type="Pfam" id="PF01370"/>
    </source>
</evidence>